<evidence type="ECO:0000256" key="2">
    <source>
        <dbReference type="ARBA" id="ARBA00022525"/>
    </source>
</evidence>
<dbReference type="InterPro" id="IPR036444">
    <property type="entry name" value="PLipase_A2_dom_sf"/>
</dbReference>
<organism evidence="4 5">
    <name type="scientific">Strongyloides papillosus</name>
    <name type="common">Intestinal threadworm</name>
    <dbReference type="NCBI Taxonomy" id="174720"/>
    <lineage>
        <taxon>Eukaryota</taxon>
        <taxon>Metazoa</taxon>
        <taxon>Ecdysozoa</taxon>
        <taxon>Nematoda</taxon>
        <taxon>Chromadorea</taxon>
        <taxon>Rhabditida</taxon>
        <taxon>Tylenchina</taxon>
        <taxon>Panagrolaimomorpha</taxon>
        <taxon>Strongyloidoidea</taxon>
        <taxon>Strongyloididae</taxon>
        <taxon>Strongyloides</taxon>
    </lineage>
</organism>
<feature type="chain" id="PRO_5005893951" evidence="3">
    <location>
        <begin position="21"/>
        <end position="124"/>
    </location>
</feature>
<evidence type="ECO:0000256" key="3">
    <source>
        <dbReference type="SAM" id="SignalP"/>
    </source>
</evidence>
<keyword evidence="4" id="KW-1185">Reference proteome</keyword>
<dbReference type="InterPro" id="IPR033113">
    <property type="entry name" value="PLA2_histidine"/>
</dbReference>
<proteinExistence type="predicted"/>
<dbReference type="PROSITE" id="PS00118">
    <property type="entry name" value="PA2_HIS"/>
    <property type="match status" value="1"/>
</dbReference>
<evidence type="ECO:0000313" key="4">
    <source>
        <dbReference type="Proteomes" id="UP000046392"/>
    </source>
</evidence>
<dbReference type="GO" id="GO:0050482">
    <property type="term" value="P:arachidonate secretion"/>
    <property type="evidence" value="ECO:0007669"/>
    <property type="project" value="InterPro"/>
</dbReference>
<name>A0A0N5B6B7_STREA</name>
<dbReference type="WBParaSite" id="SPAL_0000160700.1">
    <property type="protein sequence ID" value="SPAL_0000160700.1"/>
    <property type="gene ID" value="SPAL_0000160700"/>
</dbReference>
<accession>A0A0N5B6B7</accession>
<comment type="subcellular location">
    <subcellularLocation>
        <location evidence="1">Secreted</location>
    </subcellularLocation>
</comment>
<evidence type="ECO:0000313" key="5">
    <source>
        <dbReference type="WBParaSite" id="SPAL_0000160700.1"/>
    </source>
</evidence>
<keyword evidence="2" id="KW-0964">Secreted</keyword>
<feature type="signal peptide" evidence="3">
    <location>
        <begin position="1"/>
        <end position="20"/>
    </location>
</feature>
<protein>
    <submittedName>
        <fullName evidence="5">Phospholipase A(2)</fullName>
    </submittedName>
</protein>
<dbReference type="Proteomes" id="UP000046392">
    <property type="component" value="Unplaced"/>
</dbReference>
<dbReference type="InterPro" id="IPR053322">
    <property type="entry name" value="PLA2-like"/>
</dbReference>
<dbReference type="GO" id="GO:0006644">
    <property type="term" value="P:phospholipid metabolic process"/>
    <property type="evidence" value="ECO:0007669"/>
    <property type="project" value="InterPro"/>
</dbReference>
<dbReference type="Gene3D" id="1.20.90.10">
    <property type="entry name" value="Phospholipase A2 domain"/>
    <property type="match status" value="1"/>
</dbReference>
<dbReference type="AlphaFoldDB" id="A0A0N5B6B7"/>
<dbReference type="SUPFAM" id="SSF48619">
    <property type="entry name" value="Phospholipase A2, PLA2"/>
    <property type="match status" value="1"/>
</dbReference>
<dbReference type="PANTHER" id="PTHR34228:SF5">
    <property type="entry name" value="PHOSPHOLIPASE A(2)-RELATED"/>
    <property type="match status" value="1"/>
</dbReference>
<dbReference type="GO" id="GO:0004623">
    <property type="term" value="F:phospholipase A2 activity"/>
    <property type="evidence" value="ECO:0007669"/>
    <property type="project" value="InterPro"/>
</dbReference>
<dbReference type="GO" id="GO:0005576">
    <property type="term" value="C:extracellular region"/>
    <property type="evidence" value="ECO:0007669"/>
    <property type="project" value="UniProtKB-SubCell"/>
</dbReference>
<reference evidence="5" key="1">
    <citation type="submission" date="2017-02" db="UniProtKB">
        <authorList>
            <consortium name="WormBaseParasite"/>
        </authorList>
    </citation>
    <scope>IDENTIFICATION</scope>
</reference>
<evidence type="ECO:0000256" key="1">
    <source>
        <dbReference type="ARBA" id="ARBA00004613"/>
    </source>
</evidence>
<dbReference type="PANTHER" id="PTHR34228">
    <property type="entry name" value="PROTEIN CBG09474-RELATED"/>
    <property type="match status" value="1"/>
</dbReference>
<sequence>MSKVWTFLFFLLFFKNNVYSKPQLDGQVWQCGDNFINRYLALKGALLSCTKNQSLKINNCCQIHDNCYDEKTLSKYECDTSLDKCFGDAISIEIGLKKFTCKVLISTFQIFVEMFGNRAYNKTI</sequence>
<keyword evidence="3" id="KW-0732">Signal</keyword>